<name>A0A381WBP7_9ZZZZ</name>
<protein>
    <submittedName>
        <fullName evidence="1">Uncharacterized protein</fullName>
    </submittedName>
</protein>
<evidence type="ECO:0000313" key="1">
    <source>
        <dbReference type="EMBL" id="SVA49448.1"/>
    </source>
</evidence>
<accession>A0A381WBP7</accession>
<gene>
    <name evidence="1" type="ORF">METZ01_LOCUS102302</name>
</gene>
<organism evidence="1">
    <name type="scientific">marine metagenome</name>
    <dbReference type="NCBI Taxonomy" id="408172"/>
    <lineage>
        <taxon>unclassified sequences</taxon>
        <taxon>metagenomes</taxon>
        <taxon>ecological metagenomes</taxon>
    </lineage>
</organism>
<dbReference type="EMBL" id="UINC01011175">
    <property type="protein sequence ID" value="SVA49448.1"/>
    <property type="molecule type" value="Genomic_DNA"/>
</dbReference>
<proteinExistence type="predicted"/>
<dbReference type="AlphaFoldDB" id="A0A381WBP7"/>
<sequence>MALRPIARPIDRIAVSILGNVTLAKIQHLQDSITTKSRRNIRNLIGRTDAPGGHNLVNLDIASLDTASRRGTRDIQVRLDVGFSTGSIDKAKAANPLSINQMEQIDSLLGALRRIEVVGDVECEAVFVFHQNETDPIISLPNPVSLGLESNGTEVRGVRVAGFEDDSMSVMIDGQRDGTLRVGVSFTTQVLVGQQVTNRVAALAIPTVEMLVRPQINIQLET</sequence>
<reference evidence="1" key="1">
    <citation type="submission" date="2018-05" db="EMBL/GenBank/DDBJ databases">
        <authorList>
            <person name="Lanie J.A."/>
            <person name="Ng W.-L."/>
            <person name="Kazmierczak K.M."/>
            <person name="Andrzejewski T.M."/>
            <person name="Davidsen T.M."/>
            <person name="Wayne K.J."/>
            <person name="Tettelin H."/>
            <person name="Glass J.I."/>
            <person name="Rusch D."/>
            <person name="Podicherti R."/>
            <person name="Tsui H.-C.T."/>
            <person name="Winkler M.E."/>
        </authorList>
    </citation>
    <scope>NUCLEOTIDE SEQUENCE</scope>
</reference>